<dbReference type="EMBL" id="JASZ02000045">
    <property type="protein sequence ID" value="OWK97071.1"/>
    <property type="molecule type" value="Genomic_DNA"/>
</dbReference>
<name>A0A246B6S8_9FLAO</name>
<dbReference type="Pfam" id="PF00665">
    <property type="entry name" value="rve"/>
    <property type="match status" value="1"/>
</dbReference>
<accession>A0A246B6S8</accession>
<dbReference type="Gene3D" id="3.30.420.10">
    <property type="entry name" value="Ribonuclease H-like superfamily/Ribonuclease H"/>
    <property type="match status" value="1"/>
</dbReference>
<dbReference type="GO" id="GO:0015074">
    <property type="term" value="P:DNA integration"/>
    <property type="evidence" value="ECO:0007669"/>
    <property type="project" value="InterPro"/>
</dbReference>
<dbReference type="SUPFAM" id="SSF53098">
    <property type="entry name" value="Ribonuclease H-like"/>
    <property type="match status" value="1"/>
</dbReference>
<evidence type="ECO:0000313" key="2">
    <source>
        <dbReference type="EMBL" id="OWK97071.1"/>
    </source>
</evidence>
<dbReference type="AlphaFoldDB" id="A0A246B6S8"/>
<dbReference type="InterPro" id="IPR001584">
    <property type="entry name" value="Integrase_cat-core"/>
</dbReference>
<feature type="domain" description="Integrase catalytic" evidence="1">
    <location>
        <begin position="293"/>
        <end position="486"/>
    </location>
</feature>
<keyword evidence="3" id="KW-1185">Reference proteome</keyword>
<proteinExistence type="predicted"/>
<dbReference type="Proteomes" id="UP000197587">
    <property type="component" value="Unassembled WGS sequence"/>
</dbReference>
<dbReference type="RefSeq" id="WP_088264950.1">
    <property type="nucleotide sequence ID" value="NZ_JASZ02000045.1"/>
</dbReference>
<protein>
    <recommendedName>
        <fullName evidence="1">Integrase catalytic domain-containing protein</fullName>
    </recommendedName>
</protein>
<dbReference type="InterPro" id="IPR012337">
    <property type="entry name" value="RNaseH-like_sf"/>
</dbReference>
<comment type="caution">
    <text evidence="2">The sequence shown here is derived from an EMBL/GenBank/DDBJ whole genome shotgun (WGS) entry which is preliminary data.</text>
</comment>
<dbReference type="PROSITE" id="PS50994">
    <property type="entry name" value="INTEGRASE"/>
    <property type="match status" value="1"/>
</dbReference>
<organism evidence="2 3">
    <name type="scientific">Kaistella haifensis DSM 19056</name>
    <dbReference type="NCBI Taxonomy" id="1450526"/>
    <lineage>
        <taxon>Bacteria</taxon>
        <taxon>Pseudomonadati</taxon>
        <taxon>Bacteroidota</taxon>
        <taxon>Flavobacteriia</taxon>
        <taxon>Flavobacteriales</taxon>
        <taxon>Weeksellaceae</taxon>
        <taxon>Chryseobacterium group</taxon>
        <taxon>Kaistella</taxon>
    </lineage>
</organism>
<reference evidence="2 3" key="1">
    <citation type="submission" date="2017-05" db="EMBL/GenBank/DDBJ databases">
        <title>Genome of Chryseobacterium haifense.</title>
        <authorList>
            <person name="Newman J.D."/>
        </authorList>
    </citation>
    <scope>NUCLEOTIDE SEQUENCE [LARGE SCALE GENOMIC DNA]</scope>
    <source>
        <strain evidence="2 3">DSM 19056</strain>
    </source>
</reference>
<gene>
    <name evidence="2" type="ORF">AP75_13140</name>
</gene>
<sequence length="674" mass="78684">MFEYYNNTLCVQANWLSETGVISFNNLKKLASKGKIKKARNGGGLGNPALYIYSSLPERFKNIIEHDLGINPNEQKSTIHFSEFLSSDENAAAYFANYELEDGRYLSEANSDAVEEYTANVCIFNAINKVIVKVTNANPKINKAELWQNITESAHNISDDLRFRYPFDLPENPQALRAKFESCILKKANKRYPRTGLEGLIHNNYCNNHSLKISQEVGEWLIAYYSLPIKCSIPELFAAYEKKRAVTGFPRLSESGIQNFIMKPENERIWLRPRDGKEAYINRFGHSIKKNKETLFPNAHWAIDGTKLDTIHIKDNKNKMGADMNIDVVIDVYSEKIIGWSLSESETHVDHFKALKMAVNTAGAKPYLFTYDAQSGHRTKKMQELYSKVSNSHYHHKVGRKSNPIEQVFNRFQQQVIGKRWFSDKQSIKAKQSRSQVNVDFIKEFKNALPTKDELYKHFIVMVNEWNAMKHPRFNKSRNEVYAAKSEHTQELDAFEQISMFWLEETKPKIYKKEGMKLTVSGTDYEFEVYDKDNQIDEDFRQKYVNTKLIVNYDPEYLDEYIKLYELNEKGQKVFVAYAQKKREHSQMMKFSTEDSKAQMLRDLAVRDREMMRDWTRYQEIAERTGITRESLVDEQNAMIVDNWELDAKMLAYGTKEEQIKTNRKSVFETFNKN</sequence>
<dbReference type="InterPro" id="IPR036397">
    <property type="entry name" value="RNaseH_sf"/>
</dbReference>
<evidence type="ECO:0000313" key="3">
    <source>
        <dbReference type="Proteomes" id="UP000197587"/>
    </source>
</evidence>
<evidence type="ECO:0000259" key="1">
    <source>
        <dbReference type="PROSITE" id="PS50994"/>
    </source>
</evidence>
<dbReference type="GO" id="GO:0003676">
    <property type="term" value="F:nucleic acid binding"/>
    <property type="evidence" value="ECO:0007669"/>
    <property type="project" value="InterPro"/>
</dbReference>